<dbReference type="PANTHER" id="PTHR37031">
    <property type="entry name" value="METALLOPHOSPHATASE BINDING DOMAIN PROTEIN"/>
    <property type="match status" value="1"/>
</dbReference>
<dbReference type="eggNOG" id="COG3540">
    <property type="taxonomic scope" value="Bacteria"/>
</dbReference>
<evidence type="ECO:0000313" key="4">
    <source>
        <dbReference type="Proteomes" id="UP000000557"/>
    </source>
</evidence>
<accession>Q7NEQ3</accession>
<sequence>MKLLLGPLLRYVGESDATLWVETDGPCTVEVLGHATRTFHVEGHHYAVVCVSGLEPGRAYPYEVRLDDRKVWPAPDSPFPASAVRTLDPAGPFKLVFGSCRVTLPHAPPYTLAKDADGCGRGIDALYALAFRMSREAPDTWPQVLLLLGDQIYADEVSPETRKFIRSRRDPQTPPGEQVADFEEYTHLYWDAWSDPVLRWLFSTVSTLMIFDDHDMHDDWNISASWVAEMRAKPWWDARIVGGFMSYWIYQHLGNLAPAELEADSLFGRVRAEADAGPLLRKFAFRSDREVQGTRWSYCRSFGGVRLVVADARAGRVVEGTKRSMLDEQEWQWLESQVSAPCEHLLIATSLPLLMAPGIHHLEAWNEALCAGAWGKTAAKLSEKLRRAVDLEHWPAFEASFHRLVGLLRSVAAGERGRAPASMVVLSGDVHHAYLARAAFESAAVQSAVYQAVCSPMRNALEVRERTVFRIAWSRWAESVGKRLSRAAGVAPPPVAWQLTHHEPWFDNQIATLAFERREGHFLLEKTAPDDAEGFHFESILVHRLV</sequence>
<evidence type="ECO:0000313" key="3">
    <source>
        <dbReference type="EMBL" id="BAC91766.1"/>
    </source>
</evidence>
<dbReference type="EMBL" id="BA000045">
    <property type="protein sequence ID" value="BAC91766.1"/>
    <property type="molecule type" value="Genomic_DNA"/>
</dbReference>
<reference evidence="3 4" key="1">
    <citation type="journal article" date="2003" name="DNA Res.">
        <title>Complete genome structure of Gloeobacter violaceus PCC 7421, a cyanobacterium that lacks thylakoids.</title>
        <authorList>
            <person name="Nakamura Y."/>
            <person name="Kaneko T."/>
            <person name="Sato S."/>
            <person name="Mimuro M."/>
            <person name="Miyashita H."/>
            <person name="Tsuchiya T."/>
            <person name="Sasamoto S."/>
            <person name="Watanabe A."/>
            <person name="Kawashima K."/>
            <person name="Kishida Y."/>
            <person name="Kiyokawa C."/>
            <person name="Kohara M."/>
            <person name="Matsumoto M."/>
            <person name="Matsuno A."/>
            <person name="Nakazaki N."/>
            <person name="Shimpo S."/>
            <person name="Takeuchi C."/>
            <person name="Yamada M."/>
            <person name="Tabata S."/>
        </authorList>
    </citation>
    <scope>NUCLEOTIDE SEQUENCE [LARGE SCALE GENOMIC DNA]</scope>
    <source>
        <strain evidence="4">ATCC 29082 / PCC 7421</strain>
    </source>
</reference>
<dbReference type="RefSeq" id="WP_011143814.1">
    <property type="nucleotide sequence ID" value="NC_005125.1"/>
</dbReference>
<dbReference type="STRING" id="251221.gene:10761342"/>
<dbReference type="InterPro" id="IPR038607">
    <property type="entry name" value="PhoD-like_sf"/>
</dbReference>
<gene>
    <name evidence="3" type="ordered locus">glr3825</name>
</gene>
<dbReference type="PATRIC" id="fig|251221.4.peg.3859"/>
<proteinExistence type="predicted"/>
<organism evidence="3 4">
    <name type="scientific">Gloeobacter violaceus (strain ATCC 29082 / PCC 7421)</name>
    <dbReference type="NCBI Taxonomy" id="251221"/>
    <lineage>
        <taxon>Bacteria</taxon>
        <taxon>Bacillati</taxon>
        <taxon>Cyanobacteriota</taxon>
        <taxon>Cyanophyceae</taxon>
        <taxon>Gloeobacterales</taxon>
        <taxon>Gloeobacteraceae</taxon>
        <taxon>Gloeobacter</taxon>
    </lineage>
</organism>
<dbReference type="InParanoid" id="Q7NEQ3"/>
<feature type="domain" description="PhoD-like phosphatase metallophosphatase" evidence="1">
    <location>
        <begin position="131"/>
        <end position="441"/>
    </location>
</feature>
<dbReference type="Pfam" id="PF09423">
    <property type="entry name" value="PhoD"/>
    <property type="match status" value="1"/>
</dbReference>
<evidence type="ECO:0000259" key="2">
    <source>
        <dbReference type="Pfam" id="PF25077"/>
    </source>
</evidence>
<dbReference type="AlphaFoldDB" id="Q7NEQ3"/>
<dbReference type="Pfam" id="PF25077">
    <property type="entry name" value="DUF7800"/>
    <property type="match status" value="1"/>
</dbReference>
<dbReference type="InterPro" id="IPR056702">
    <property type="entry name" value="DUF7800"/>
</dbReference>
<reference evidence="3 4" key="2">
    <citation type="journal article" date="2003" name="DNA Res.">
        <title>Complete genome structure of Gloeobacter violaceus PCC 7421, a cyanobacterium that lacks thylakoids (supplement).</title>
        <authorList>
            <person name="Nakamura Y."/>
            <person name="Kaneko T."/>
            <person name="Sato S."/>
            <person name="Mimuro M."/>
            <person name="Miyashita H."/>
            <person name="Tsuchiya T."/>
            <person name="Sasamoto S."/>
            <person name="Watanabe A."/>
            <person name="Kawashima K."/>
            <person name="Kishida Y."/>
            <person name="Kiyokawa C."/>
            <person name="Kohara M."/>
            <person name="Matsumoto M."/>
            <person name="Matsuno A."/>
            <person name="Nakazaki N."/>
            <person name="Shimpo S."/>
            <person name="Takeuchi C."/>
            <person name="Yamada M."/>
            <person name="Tabata S."/>
        </authorList>
    </citation>
    <scope>NUCLEOTIDE SEQUENCE [LARGE SCALE GENOMIC DNA]</scope>
    <source>
        <strain evidence="4">ATCC 29082 / PCC 7421</strain>
    </source>
</reference>
<dbReference type="InterPro" id="IPR018946">
    <property type="entry name" value="PhoD-like_MPP"/>
</dbReference>
<name>Q7NEQ3_GLOVI</name>
<dbReference type="HOGENOM" id="CLU_512549_0_0_3"/>
<dbReference type="Proteomes" id="UP000000557">
    <property type="component" value="Chromosome"/>
</dbReference>
<dbReference type="SUPFAM" id="SSF56300">
    <property type="entry name" value="Metallo-dependent phosphatases"/>
    <property type="match status" value="1"/>
</dbReference>
<dbReference type="InterPro" id="IPR029052">
    <property type="entry name" value="Metallo-depent_PP-like"/>
</dbReference>
<protein>
    <submittedName>
        <fullName evidence="3">Glr3825 protein</fullName>
    </submittedName>
</protein>
<dbReference type="PANTHER" id="PTHR37031:SF2">
    <property type="entry name" value="PHOD-LIKE PHOSPHATASE METALLOPHOSPHATASE DOMAIN-CONTAINING PROTEIN"/>
    <property type="match status" value="1"/>
</dbReference>
<dbReference type="Gene3D" id="3.60.21.70">
    <property type="entry name" value="PhoD-like phosphatase"/>
    <property type="match status" value="1"/>
</dbReference>
<keyword evidence="4" id="KW-1185">Reference proteome</keyword>
<dbReference type="EnsemblBacteria" id="BAC91766">
    <property type="protein sequence ID" value="BAC91766"/>
    <property type="gene ID" value="BAC91766"/>
</dbReference>
<dbReference type="CDD" id="cd07389">
    <property type="entry name" value="MPP_PhoD"/>
    <property type="match status" value="1"/>
</dbReference>
<dbReference type="OrthoDB" id="9795624at2"/>
<dbReference type="KEGG" id="gvi:glr3825"/>
<feature type="domain" description="DUF7800" evidence="2">
    <location>
        <begin position="2"/>
        <end position="83"/>
    </location>
</feature>
<evidence type="ECO:0000259" key="1">
    <source>
        <dbReference type="Pfam" id="PF09423"/>
    </source>
</evidence>